<evidence type="ECO:0000313" key="2">
    <source>
        <dbReference type="Proteomes" id="UP000534783"/>
    </source>
</evidence>
<sequence length="148" mass="16125">MVTAAQIPADSEFKTDKLVLAIKGDETKDGWWFYEGPPTHAVNAVPENWWVLRSADGNSCAKFHMTEIVRDSGAGIRRITLEMKVQSVGITAFGDLHSHILSIPIGGGSAALDFDAMDMVVDPSADGWDLKVAYDSAAREYWIRVNGG</sequence>
<dbReference type="Proteomes" id="UP000534783">
    <property type="component" value="Unassembled WGS sequence"/>
</dbReference>
<keyword evidence="2" id="KW-1185">Reference proteome</keyword>
<protein>
    <submittedName>
        <fullName evidence="1">Uncharacterized protein</fullName>
    </submittedName>
</protein>
<comment type="caution">
    <text evidence="1">The sequence shown here is derived from an EMBL/GenBank/DDBJ whole genome shotgun (WGS) entry which is preliminary data.</text>
</comment>
<proteinExistence type="predicted"/>
<evidence type="ECO:0000313" key="1">
    <source>
        <dbReference type="EMBL" id="NKE73537.1"/>
    </source>
</evidence>
<name>A0A7X6DUM1_9BACT</name>
<dbReference type="EMBL" id="VTOW01000008">
    <property type="protein sequence ID" value="NKE73537.1"/>
    <property type="molecule type" value="Genomic_DNA"/>
</dbReference>
<dbReference type="RefSeq" id="WP_168063497.1">
    <property type="nucleotide sequence ID" value="NZ_VTOW01000008.1"/>
</dbReference>
<reference evidence="1 2" key="1">
    <citation type="journal article" date="2020" name="Nature">
        <title>Bacterial chemolithoautotrophy via manganese oxidation.</title>
        <authorList>
            <person name="Yu H."/>
            <person name="Leadbetter J.R."/>
        </authorList>
    </citation>
    <scope>NUCLEOTIDE SEQUENCE [LARGE SCALE GENOMIC DNA]</scope>
    <source>
        <strain evidence="1 2">Mn-1</strain>
    </source>
</reference>
<accession>A0A7X6DUM1</accession>
<dbReference type="AlphaFoldDB" id="A0A7X6DUM1"/>
<gene>
    <name evidence="1" type="ORF">MNODULE_22510</name>
</gene>
<organism evidence="1 2">
    <name type="scientific">Candidatus Manganitrophus noduliformans</name>
    <dbReference type="NCBI Taxonomy" id="2606439"/>
    <lineage>
        <taxon>Bacteria</taxon>
        <taxon>Pseudomonadati</taxon>
        <taxon>Nitrospirota</taxon>
        <taxon>Nitrospiria</taxon>
        <taxon>Candidatus Troglogloeales</taxon>
        <taxon>Candidatus Manganitrophaceae</taxon>
        <taxon>Candidatus Manganitrophus</taxon>
    </lineage>
</organism>